<evidence type="ECO:0000313" key="2">
    <source>
        <dbReference type="Proteomes" id="UP001319104"/>
    </source>
</evidence>
<dbReference type="PANTHER" id="PTHR36166">
    <property type="entry name" value="CHROMOSOME 9, WHOLE GENOME SHOTGUN SEQUENCE"/>
    <property type="match status" value="1"/>
</dbReference>
<dbReference type="Gene3D" id="3.30.530.20">
    <property type="match status" value="1"/>
</dbReference>
<gene>
    <name evidence="1" type="ORF">KI659_01500</name>
</gene>
<dbReference type="Pfam" id="PF10604">
    <property type="entry name" value="Polyketide_cyc2"/>
    <property type="match status" value="1"/>
</dbReference>
<reference evidence="1 2" key="1">
    <citation type="submission" date="2021-05" db="EMBL/GenBank/DDBJ databases">
        <authorList>
            <person name="Zhang Z.D."/>
            <person name="Osman G."/>
        </authorList>
    </citation>
    <scope>NUCLEOTIDE SEQUENCE [LARGE SCALE GENOMIC DNA]</scope>
    <source>
        <strain evidence="1 2">KCTC 32217</strain>
    </source>
</reference>
<protein>
    <submittedName>
        <fullName evidence="1">SRPBCC domain-containing protein</fullName>
    </submittedName>
</protein>
<dbReference type="RefSeq" id="WP_213943569.1">
    <property type="nucleotide sequence ID" value="NZ_JAHCMY010000001.1"/>
</dbReference>
<evidence type="ECO:0000313" key="1">
    <source>
        <dbReference type="EMBL" id="MBS9522677.1"/>
    </source>
</evidence>
<comment type="caution">
    <text evidence="1">The sequence shown here is derived from an EMBL/GenBank/DDBJ whole genome shotgun (WGS) entry which is preliminary data.</text>
</comment>
<dbReference type="CDD" id="cd07822">
    <property type="entry name" value="SRPBCC_4"/>
    <property type="match status" value="1"/>
</dbReference>
<dbReference type="InterPro" id="IPR019587">
    <property type="entry name" value="Polyketide_cyclase/dehydratase"/>
</dbReference>
<proteinExistence type="predicted"/>
<sequence>MTIRTEILINASKEKVWDVLTNFEGYSIWNPFIIESHGKPIEGSYLTNTMVSGDGTMTFKPKILKMEKYRYFDWMGKLIFKGLFDGHHYFEIVELGANQVKVVHGENFSGLLAGLILKKIGNDTRDNFIKMNLALKAEAESLV</sequence>
<keyword evidence="2" id="KW-1185">Reference proteome</keyword>
<accession>A0AAP2CF18</accession>
<dbReference type="EMBL" id="JAHCMY010000001">
    <property type="protein sequence ID" value="MBS9522677.1"/>
    <property type="molecule type" value="Genomic_DNA"/>
</dbReference>
<dbReference type="PANTHER" id="PTHR36166:SF1">
    <property type="entry name" value="SRPBCC DOMAIN-CONTAINING PROTEIN"/>
    <property type="match status" value="1"/>
</dbReference>
<dbReference type="InterPro" id="IPR023393">
    <property type="entry name" value="START-like_dom_sf"/>
</dbReference>
<dbReference type="Proteomes" id="UP001319104">
    <property type="component" value="Unassembled WGS sequence"/>
</dbReference>
<dbReference type="SUPFAM" id="SSF55961">
    <property type="entry name" value="Bet v1-like"/>
    <property type="match status" value="1"/>
</dbReference>
<name>A0AAP2CF18_9BACT</name>
<organism evidence="1 2">
    <name type="scientific">Litoribacter ruber</name>
    <dbReference type="NCBI Taxonomy" id="702568"/>
    <lineage>
        <taxon>Bacteria</taxon>
        <taxon>Pseudomonadati</taxon>
        <taxon>Bacteroidota</taxon>
        <taxon>Cytophagia</taxon>
        <taxon>Cytophagales</taxon>
        <taxon>Cyclobacteriaceae</taxon>
        <taxon>Litoribacter</taxon>
    </lineage>
</organism>
<dbReference type="AlphaFoldDB" id="A0AAP2CF18"/>